<dbReference type="InterPro" id="IPR028009">
    <property type="entry name" value="ESCO_Acetyltransf_dom"/>
</dbReference>
<name>A0A9N9FWR2_9GLOM</name>
<evidence type="ECO:0000256" key="9">
    <source>
        <dbReference type="ARBA" id="ARBA00023315"/>
    </source>
</evidence>
<dbReference type="GO" id="GO:0000785">
    <property type="term" value="C:chromatin"/>
    <property type="evidence" value="ECO:0007669"/>
    <property type="project" value="TreeGrafter"/>
</dbReference>
<evidence type="ECO:0000313" key="13">
    <source>
        <dbReference type="Proteomes" id="UP000789342"/>
    </source>
</evidence>
<dbReference type="GO" id="GO:0061733">
    <property type="term" value="F:protein-lysine-acetyltransferase activity"/>
    <property type="evidence" value="ECO:0007669"/>
    <property type="project" value="TreeGrafter"/>
</dbReference>
<dbReference type="Proteomes" id="UP000789342">
    <property type="component" value="Unassembled WGS sequence"/>
</dbReference>
<dbReference type="GO" id="GO:0008270">
    <property type="term" value="F:zinc ion binding"/>
    <property type="evidence" value="ECO:0007669"/>
    <property type="project" value="UniProtKB-KW"/>
</dbReference>
<evidence type="ECO:0000256" key="3">
    <source>
        <dbReference type="ARBA" id="ARBA00022679"/>
    </source>
</evidence>
<evidence type="ECO:0000259" key="11">
    <source>
        <dbReference type="Pfam" id="PF13880"/>
    </source>
</evidence>
<dbReference type="GO" id="GO:0007064">
    <property type="term" value="P:mitotic sister chromatid cohesion"/>
    <property type="evidence" value="ECO:0007669"/>
    <property type="project" value="TreeGrafter"/>
</dbReference>
<dbReference type="PANTHER" id="PTHR45884:SF2">
    <property type="entry name" value="N-ACETYLTRANSFERASE ECO"/>
    <property type="match status" value="1"/>
</dbReference>
<proteinExistence type="inferred from homology"/>
<evidence type="ECO:0000313" key="12">
    <source>
        <dbReference type="EMBL" id="CAG8561642.1"/>
    </source>
</evidence>
<dbReference type="InterPro" id="IPR028005">
    <property type="entry name" value="AcTrfase_ESCO_Znf_dom"/>
</dbReference>
<evidence type="ECO:0000256" key="2">
    <source>
        <dbReference type="ARBA" id="ARBA00005816"/>
    </source>
</evidence>
<evidence type="ECO:0000256" key="8">
    <source>
        <dbReference type="ARBA" id="ARBA00023306"/>
    </source>
</evidence>
<evidence type="ECO:0000256" key="5">
    <source>
        <dbReference type="ARBA" id="ARBA00022771"/>
    </source>
</evidence>
<keyword evidence="5" id="KW-0863">Zinc-finger</keyword>
<dbReference type="EMBL" id="CAJVPV010003872">
    <property type="protein sequence ID" value="CAG8561642.1"/>
    <property type="molecule type" value="Genomic_DNA"/>
</dbReference>
<comment type="similarity">
    <text evidence="2">Belongs to the acetyltransferase family. ECO subfamily.</text>
</comment>
<dbReference type="SUPFAM" id="SSF55729">
    <property type="entry name" value="Acyl-CoA N-acyltransferases (Nat)"/>
    <property type="match status" value="1"/>
</dbReference>
<evidence type="ECO:0000256" key="6">
    <source>
        <dbReference type="ARBA" id="ARBA00022833"/>
    </source>
</evidence>
<accession>A0A9N9FWR2</accession>
<evidence type="ECO:0000259" key="10">
    <source>
        <dbReference type="Pfam" id="PF13878"/>
    </source>
</evidence>
<keyword evidence="13" id="KW-1185">Reference proteome</keyword>
<evidence type="ECO:0000256" key="4">
    <source>
        <dbReference type="ARBA" id="ARBA00022723"/>
    </source>
</evidence>
<dbReference type="InterPro" id="IPR016181">
    <property type="entry name" value="Acyl_CoA_acyltransferase"/>
</dbReference>
<organism evidence="12 13">
    <name type="scientific">Acaulospora morrowiae</name>
    <dbReference type="NCBI Taxonomy" id="94023"/>
    <lineage>
        <taxon>Eukaryota</taxon>
        <taxon>Fungi</taxon>
        <taxon>Fungi incertae sedis</taxon>
        <taxon>Mucoromycota</taxon>
        <taxon>Glomeromycotina</taxon>
        <taxon>Glomeromycetes</taxon>
        <taxon>Diversisporales</taxon>
        <taxon>Acaulosporaceae</taxon>
        <taxon>Acaulospora</taxon>
    </lineage>
</organism>
<dbReference type="GO" id="GO:0005634">
    <property type="term" value="C:nucleus"/>
    <property type="evidence" value="ECO:0007669"/>
    <property type="project" value="UniProtKB-SubCell"/>
</dbReference>
<protein>
    <submittedName>
        <fullName evidence="12">2947_t:CDS:1</fullName>
    </submittedName>
</protein>
<comment type="subcellular location">
    <subcellularLocation>
        <location evidence="1">Nucleus</location>
    </subcellularLocation>
</comment>
<sequence>MSENTKRPRIKKTYGKQRAENALILSPKNNCILGDLTNLQRNKENILEQFQNGKLSKKRVAPTNMYDGLPVELKREKDALGKASQKPISEFFKPIFVISDENEDSGNRCTKKKKMNSMIPHFDSENKISAITTTEIKRHVKEYEQLYLDFGQKSFNASTCPECHMSYNRGTIDDEALHAKYHQAISYKNEILLQQYPEDNGSRIVMLTFNQSSPFEKRKIRQILDVIDTELCAVKLNEEKLDQCKIYLYVTDKKKVVGCVVAETISQAYRVVEDDKGMVLQIGTSSDGSAIFCCRIWVSRKHRRKGIATKLLNNIRTHFIFGCTLKPEDFAFSQPTGDGKAFASRYTKTSEFLVYAER</sequence>
<dbReference type="PANTHER" id="PTHR45884">
    <property type="entry name" value="N-ACETYLTRANSFERASE ECO"/>
    <property type="match status" value="1"/>
</dbReference>
<feature type="domain" description="N-acetyltransferase ESCO zinc-finger" evidence="10">
    <location>
        <begin position="145"/>
        <end position="184"/>
    </location>
</feature>
<reference evidence="12" key="1">
    <citation type="submission" date="2021-06" db="EMBL/GenBank/DDBJ databases">
        <authorList>
            <person name="Kallberg Y."/>
            <person name="Tangrot J."/>
            <person name="Rosling A."/>
        </authorList>
    </citation>
    <scope>NUCLEOTIDE SEQUENCE</scope>
    <source>
        <strain evidence="12">CL551</strain>
    </source>
</reference>
<keyword evidence="7" id="KW-0539">Nucleus</keyword>
<keyword evidence="8" id="KW-0131">Cell cycle</keyword>
<dbReference type="AlphaFoldDB" id="A0A9N9FWR2"/>
<dbReference type="Pfam" id="PF13878">
    <property type="entry name" value="zf-C2H2_3"/>
    <property type="match status" value="1"/>
</dbReference>
<dbReference type="Pfam" id="PF13880">
    <property type="entry name" value="Acetyltransf_13"/>
    <property type="match status" value="1"/>
</dbReference>
<dbReference type="CDD" id="cd04301">
    <property type="entry name" value="NAT_SF"/>
    <property type="match status" value="1"/>
</dbReference>
<keyword evidence="3" id="KW-0808">Transferase</keyword>
<evidence type="ECO:0000256" key="7">
    <source>
        <dbReference type="ARBA" id="ARBA00023242"/>
    </source>
</evidence>
<gene>
    <name evidence="12" type="ORF">AMORRO_LOCUS6046</name>
</gene>
<dbReference type="OrthoDB" id="428854at2759"/>
<keyword evidence="9" id="KW-0012">Acyltransferase</keyword>
<keyword evidence="6" id="KW-0862">Zinc</keyword>
<evidence type="ECO:0000256" key="1">
    <source>
        <dbReference type="ARBA" id="ARBA00004123"/>
    </source>
</evidence>
<feature type="domain" description="N-acetyltransferase ESCO acetyl-transferase" evidence="11">
    <location>
        <begin position="295"/>
        <end position="355"/>
    </location>
</feature>
<dbReference type="Gene3D" id="3.40.630.30">
    <property type="match status" value="1"/>
</dbReference>
<keyword evidence="4" id="KW-0479">Metal-binding</keyword>
<comment type="caution">
    <text evidence="12">The sequence shown here is derived from an EMBL/GenBank/DDBJ whole genome shotgun (WGS) entry which is preliminary data.</text>
</comment>